<dbReference type="InterPro" id="IPR035901">
    <property type="entry name" value="GIY-YIG_endonuc_sf"/>
</dbReference>
<comment type="caution">
    <text evidence="1">The sequence shown here is derived from an EMBL/GenBank/DDBJ whole genome shotgun (WGS) entry which is preliminary data.</text>
</comment>
<organism evidence="1 2">
    <name type="scientific">Hungatella hathewayi WAL-18680</name>
    <dbReference type="NCBI Taxonomy" id="742737"/>
    <lineage>
        <taxon>Bacteria</taxon>
        <taxon>Bacillati</taxon>
        <taxon>Bacillota</taxon>
        <taxon>Clostridia</taxon>
        <taxon>Lachnospirales</taxon>
        <taxon>Lachnospiraceae</taxon>
        <taxon>Hungatella</taxon>
    </lineage>
</organism>
<dbReference type="OrthoDB" id="9789954at2"/>
<evidence type="ECO:0000313" key="1">
    <source>
        <dbReference type="EMBL" id="EHI59810.1"/>
    </source>
</evidence>
<dbReference type="HOGENOM" id="CLU_146070_1_0_9"/>
<reference evidence="1 2" key="1">
    <citation type="submission" date="2011-08" db="EMBL/GenBank/DDBJ databases">
        <title>The Genome Sequence of Clostridium hathewayi WAL-18680.</title>
        <authorList>
            <consortium name="The Broad Institute Genome Sequencing Platform"/>
            <person name="Earl A."/>
            <person name="Ward D."/>
            <person name="Feldgarden M."/>
            <person name="Gevers D."/>
            <person name="Finegold S.M."/>
            <person name="Summanen P.H."/>
            <person name="Molitoris D.R."/>
            <person name="Song M."/>
            <person name="Daigneault M."/>
            <person name="Allen-Vercoe E."/>
            <person name="Young S.K."/>
            <person name="Zeng Q."/>
            <person name="Gargeya S."/>
            <person name="Fitzgerald M."/>
            <person name="Haas B."/>
            <person name="Abouelleil A."/>
            <person name="Alvarado L."/>
            <person name="Arachchi H.M."/>
            <person name="Berlin A."/>
            <person name="Brown A."/>
            <person name="Chapman S.B."/>
            <person name="Chen Z."/>
            <person name="Dunbar C."/>
            <person name="Freedman E."/>
            <person name="Gearin G."/>
            <person name="Gellesch M."/>
            <person name="Goldberg J."/>
            <person name="Griggs A."/>
            <person name="Gujja S."/>
            <person name="Heiman D."/>
            <person name="Howarth C."/>
            <person name="Larson L."/>
            <person name="Lui A."/>
            <person name="MacDonald P.J.P."/>
            <person name="Montmayeur A."/>
            <person name="Murphy C."/>
            <person name="Neiman D."/>
            <person name="Pearson M."/>
            <person name="Priest M."/>
            <person name="Roberts A."/>
            <person name="Saif S."/>
            <person name="Shea T."/>
            <person name="Shenoy N."/>
            <person name="Sisk P."/>
            <person name="Stolte C."/>
            <person name="Sykes S."/>
            <person name="Wortman J."/>
            <person name="Nusbaum C."/>
            <person name="Birren B."/>
        </authorList>
    </citation>
    <scope>NUCLEOTIDE SEQUENCE [LARGE SCALE GENOMIC DNA]</scope>
    <source>
        <strain evidence="1 2">WAL-18680</strain>
    </source>
</reference>
<evidence type="ECO:0000313" key="2">
    <source>
        <dbReference type="Proteomes" id="UP000005384"/>
    </source>
</evidence>
<sequence length="114" mass="13519">MNIARRKEILEEWKHRHPEMGVISFRCKDTGDLFFGTSTDTRADYNSNRFKLSMGNHPNKKMQALWNQYGEDKFDYEVVKVLKYEDANEDHTDELEELRESCFAANPQAGKIWR</sequence>
<proteinExistence type="predicted"/>
<keyword evidence="2" id="KW-1185">Reference proteome</keyword>
<dbReference type="CDD" id="cd10451">
    <property type="entry name" value="GIY-YIG_LuxR_like"/>
    <property type="match status" value="1"/>
</dbReference>
<dbReference type="Proteomes" id="UP000005384">
    <property type="component" value="Unassembled WGS sequence"/>
</dbReference>
<dbReference type="EMBL" id="ADLN01000044">
    <property type="protein sequence ID" value="EHI59810.1"/>
    <property type="molecule type" value="Genomic_DNA"/>
</dbReference>
<accession>G5IF64</accession>
<dbReference type="Gene3D" id="3.40.1440.10">
    <property type="entry name" value="GIY-YIG endonuclease"/>
    <property type="match status" value="1"/>
</dbReference>
<gene>
    <name evidence="1" type="ORF">HMPREF9473_02141</name>
</gene>
<dbReference type="AlphaFoldDB" id="G5IF64"/>
<dbReference type="RefSeq" id="WP_006780121.1">
    <property type="nucleotide sequence ID" value="NZ_CP040506.1"/>
</dbReference>
<protein>
    <recommendedName>
        <fullName evidence="3">GIY-YIG domain-containing protein</fullName>
    </recommendedName>
</protein>
<evidence type="ECO:0008006" key="3">
    <source>
        <dbReference type="Google" id="ProtNLM"/>
    </source>
</evidence>
<name>G5IF64_9FIRM</name>
<dbReference type="PATRIC" id="fig|742737.3.peg.2165"/>